<dbReference type="RefSeq" id="WP_004155612.1">
    <property type="nucleotide sequence ID" value="NZ_AAWS01000009.1"/>
</dbReference>
<evidence type="ECO:0000256" key="1">
    <source>
        <dbReference type="PROSITE-ProRule" id="PRU00339"/>
    </source>
</evidence>
<dbReference type="InterPro" id="IPR019734">
    <property type="entry name" value="TPR_rpt"/>
</dbReference>
<protein>
    <submittedName>
        <fullName evidence="2">O-linked GlcNAc transferase, putative</fullName>
    </submittedName>
</protein>
<accession>A1ZID6</accession>
<keyword evidence="3" id="KW-1185">Reference proteome</keyword>
<dbReference type="OrthoDB" id="791132at2"/>
<keyword evidence="2" id="KW-0808">Transferase</keyword>
<evidence type="ECO:0000313" key="2">
    <source>
        <dbReference type="EMBL" id="EAY29804.1"/>
    </source>
</evidence>
<dbReference type="SUPFAM" id="SSF48452">
    <property type="entry name" value="TPR-like"/>
    <property type="match status" value="1"/>
</dbReference>
<dbReference type="EMBL" id="AAWS01000009">
    <property type="protein sequence ID" value="EAY29804.1"/>
    <property type="molecule type" value="Genomic_DNA"/>
</dbReference>
<dbReference type="AlphaFoldDB" id="A1ZID6"/>
<keyword evidence="1" id="KW-0802">TPR repeat</keyword>
<proteinExistence type="predicted"/>
<dbReference type="InterPro" id="IPR011990">
    <property type="entry name" value="TPR-like_helical_dom_sf"/>
</dbReference>
<feature type="repeat" description="TPR" evidence="1">
    <location>
        <begin position="114"/>
        <end position="147"/>
    </location>
</feature>
<dbReference type="GO" id="GO:0016740">
    <property type="term" value="F:transferase activity"/>
    <property type="evidence" value="ECO:0007669"/>
    <property type="project" value="UniProtKB-KW"/>
</dbReference>
<organism evidence="2 3">
    <name type="scientific">Microscilla marina ATCC 23134</name>
    <dbReference type="NCBI Taxonomy" id="313606"/>
    <lineage>
        <taxon>Bacteria</taxon>
        <taxon>Pseudomonadati</taxon>
        <taxon>Bacteroidota</taxon>
        <taxon>Cytophagia</taxon>
        <taxon>Cytophagales</taxon>
        <taxon>Microscillaceae</taxon>
        <taxon>Microscilla</taxon>
    </lineage>
</organism>
<comment type="caution">
    <text evidence="2">The sequence shown here is derived from an EMBL/GenBank/DDBJ whole genome shotgun (WGS) entry which is preliminary data.</text>
</comment>
<gene>
    <name evidence="2" type="ORF">M23134_05676</name>
</gene>
<dbReference type="PROSITE" id="PS50005">
    <property type="entry name" value="TPR"/>
    <property type="match status" value="1"/>
</dbReference>
<dbReference type="eggNOG" id="COG4783">
    <property type="taxonomic scope" value="Bacteria"/>
</dbReference>
<dbReference type="SMART" id="SM00028">
    <property type="entry name" value="TPR"/>
    <property type="match status" value="2"/>
</dbReference>
<dbReference type="Gene3D" id="1.25.40.10">
    <property type="entry name" value="Tetratricopeptide repeat domain"/>
    <property type="match status" value="1"/>
</dbReference>
<dbReference type="Pfam" id="PF13181">
    <property type="entry name" value="TPR_8"/>
    <property type="match status" value="2"/>
</dbReference>
<reference evidence="2 3" key="1">
    <citation type="submission" date="2007-01" db="EMBL/GenBank/DDBJ databases">
        <authorList>
            <person name="Haygood M."/>
            <person name="Podell S."/>
            <person name="Anderson C."/>
            <person name="Hopkinson B."/>
            <person name="Roe K."/>
            <person name="Barbeau K."/>
            <person name="Gaasterland T."/>
            <person name="Ferriera S."/>
            <person name="Johnson J."/>
            <person name="Kravitz S."/>
            <person name="Beeson K."/>
            <person name="Sutton G."/>
            <person name="Rogers Y.-H."/>
            <person name="Friedman R."/>
            <person name="Frazier M."/>
            <person name="Venter J.C."/>
        </authorList>
    </citation>
    <scope>NUCLEOTIDE SEQUENCE [LARGE SCALE GENOMIC DNA]</scope>
    <source>
        <strain evidence="2 3">ATCC 23134</strain>
    </source>
</reference>
<evidence type="ECO:0000313" key="3">
    <source>
        <dbReference type="Proteomes" id="UP000004095"/>
    </source>
</evidence>
<name>A1ZID6_MICM2</name>
<sequence length="170" mass="20019">MDTNDNILQLEKLFVEADQDIKDGLISEAFDKLVYIIEQETEYGKAYNHLGWIYETKYKNYAKAEECYRLSLKYAPDYSAVYLNYAILLSTLERFDELKKHLEGALTVRGVNKSKIWNEYGIMKELKGEYDEAIDAYKKSIQFSLINDDIDRYQKSMDRCKRKQGIMQGE</sequence>
<dbReference type="Proteomes" id="UP000004095">
    <property type="component" value="Unassembled WGS sequence"/>
</dbReference>